<evidence type="ECO:0000313" key="3">
    <source>
        <dbReference type="Proteomes" id="UP000315010"/>
    </source>
</evidence>
<organism evidence="2 3">
    <name type="scientific">Novipirellula herctigrandis</name>
    <dbReference type="NCBI Taxonomy" id="2527986"/>
    <lineage>
        <taxon>Bacteria</taxon>
        <taxon>Pseudomonadati</taxon>
        <taxon>Planctomycetota</taxon>
        <taxon>Planctomycetia</taxon>
        <taxon>Pirellulales</taxon>
        <taxon>Pirellulaceae</taxon>
        <taxon>Novipirellula</taxon>
    </lineage>
</organism>
<evidence type="ECO:0000256" key="1">
    <source>
        <dbReference type="SAM" id="Phobius"/>
    </source>
</evidence>
<dbReference type="RefSeq" id="WP_146393671.1">
    <property type="nucleotide sequence ID" value="NZ_SJPJ01000001.1"/>
</dbReference>
<accession>A0A5C5YUD5</accession>
<keyword evidence="1" id="KW-1133">Transmembrane helix</keyword>
<gene>
    <name evidence="2" type="ORF">CA13_00380</name>
</gene>
<reference evidence="2 3" key="1">
    <citation type="submission" date="2019-02" db="EMBL/GenBank/DDBJ databases">
        <title>Deep-cultivation of Planctomycetes and their phenomic and genomic characterization uncovers novel biology.</title>
        <authorList>
            <person name="Wiegand S."/>
            <person name="Jogler M."/>
            <person name="Boedeker C."/>
            <person name="Pinto D."/>
            <person name="Vollmers J."/>
            <person name="Rivas-Marin E."/>
            <person name="Kohn T."/>
            <person name="Peeters S.H."/>
            <person name="Heuer A."/>
            <person name="Rast P."/>
            <person name="Oberbeckmann S."/>
            <person name="Bunk B."/>
            <person name="Jeske O."/>
            <person name="Meyerdierks A."/>
            <person name="Storesund J.E."/>
            <person name="Kallscheuer N."/>
            <person name="Luecker S."/>
            <person name="Lage O.M."/>
            <person name="Pohl T."/>
            <person name="Merkel B.J."/>
            <person name="Hornburger P."/>
            <person name="Mueller R.-W."/>
            <person name="Bruemmer F."/>
            <person name="Labrenz M."/>
            <person name="Spormann A.M."/>
            <person name="Op Den Camp H."/>
            <person name="Overmann J."/>
            <person name="Amann R."/>
            <person name="Jetten M.S.M."/>
            <person name="Mascher T."/>
            <person name="Medema M.H."/>
            <person name="Devos D.P."/>
            <person name="Kaster A.-K."/>
            <person name="Ovreas L."/>
            <person name="Rohde M."/>
            <person name="Galperin M.Y."/>
            <person name="Jogler C."/>
        </authorList>
    </citation>
    <scope>NUCLEOTIDE SEQUENCE [LARGE SCALE GENOMIC DNA]</scope>
    <source>
        <strain evidence="2 3">CA13</strain>
    </source>
</reference>
<comment type="caution">
    <text evidence="2">The sequence shown here is derived from an EMBL/GenBank/DDBJ whole genome shotgun (WGS) entry which is preliminary data.</text>
</comment>
<keyword evidence="1" id="KW-0472">Membrane</keyword>
<sequence>MSGKPYSVLLPRTWHRIALALMAFTFVTGLIPMLIWPLSGLARAYCIACGSIGTVAMALLIVAAVGRLAFSAQRDDVDGSAPA</sequence>
<dbReference type="OrthoDB" id="9975792at2"/>
<feature type="transmembrane region" description="Helical" evidence="1">
    <location>
        <begin position="17"/>
        <end position="36"/>
    </location>
</feature>
<dbReference type="AlphaFoldDB" id="A0A5C5YUD5"/>
<feature type="transmembrane region" description="Helical" evidence="1">
    <location>
        <begin position="42"/>
        <end position="65"/>
    </location>
</feature>
<protein>
    <submittedName>
        <fullName evidence="2">Uncharacterized protein</fullName>
    </submittedName>
</protein>
<keyword evidence="3" id="KW-1185">Reference proteome</keyword>
<dbReference type="Proteomes" id="UP000315010">
    <property type="component" value="Unassembled WGS sequence"/>
</dbReference>
<dbReference type="EMBL" id="SJPJ01000001">
    <property type="protein sequence ID" value="TWT78642.1"/>
    <property type="molecule type" value="Genomic_DNA"/>
</dbReference>
<evidence type="ECO:0000313" key="2">
    <source>
        <dbReference type="EMBL" id="TWT78642.1"/>
    </source>
</evidence>
<proteinExistence type="predicted"/>
<keyword evidence="1" id="KW-0812">Transmembrane</keyword>
<name>A0A5C5YUD5_9BACT</name>